<feature type="transmembrane region" description="Helical" evidence="1">
    <location>
        <begin position="21"/>
        <end position="41"/>
    </location>
</feature>
<dbReference type="InterPro" id="IPR022742">
    <property type="entry name" value="Hydrolase_4"/>
</dbReference>
<dbReference type="EMBL" id="CP009508">
    <property type="protein sequence ID" value="AKB37327.1"/>
    <property type="molecule type" value="Genomic_DNA"/>
</dbReference>
<proteinExistence type="predicted"/>
<dbReference type="HOGENOM" id="CLU_033707_2_0_2"/>
<gene>
    <name evidence="3" type="ORF">MSSAC_2737</name>
</gene>
<dbReference type="Proteomes" id="UP000033123">
    <property type="component" value="Chromosome"/>
</dbReference>
<dbReference type="KEGG" id="msj:MSSAC_2737"/>
<evidence type="ECO:0000256" key="1">
    <source>
        <dbReference type="SAM" id="Phobius"/>
    </source>
</evidence>
<dbReference type="SUPFAM" id="SSF53474">
    <property type="entry name" value="alpha/beta-Hydrolases"/>
    <property type="match status" value="1"/>
</dbReference>
<evidence type="ECO:0000313" key="3">
    <source>
        <dbReference type="EMBL" id="AKB37327.1"/>
    </source>
</evidence>
<keyword evidence="1" id="KW-1133">Transmembrane helix</keyword>
<dbReference type="InterPro" id="IPR029058">
    <property type="entry name" value="AB_hydrolase_fold"/>
</dbReference>
<evidence type="ECO:0000259" key="2">
    <source>
        <dbReference type="Pfam" id="PF12146"/>
    </source>
</evidence>
<protein>
    <recommendedName>
        <fullName evidence="2">Serine aminopeptidase S33 domain-containing protein</fullName>
    </recommendedName>
</protein>
<sequence length="514" mass="56603">MIDKHTYSTMNFTEIIQREPVMNLKNLICFFLLIVIATVTGPGCVSEGDNMSEEETGNIEDIEGLWLGTLQVQAGMELRLLFNISTMSDGSVNATMDSLDQEVSGIPVESVNYKDRNLRLGVKSVGGVFEGKLKEDGKTLEGEWKQLGSTFPLVLSRIEEKPDTRRAQDPVKPYPYDEEEVVYENTEAGVTLAGTLTLPRSEEPFPAVILITGSGAQNRDEEIMGHRPFLVLSDYLTRRGIAVLRIDDRGVGGSTGSFSQATTEDFAGDVLAGIEYLKSREEIDPSRIGLIGHSEGGLIAPIVAVKSPDVAFIVLMAGPGIPGEEILYLQNDLISRAEGVDNETIARNYAFMKSVYSVVKEEQNDTIAAEKLRKLIMDEVANMSEEEKQKSGYSEAILDVRVNAQVQTLISPWMRFFLTYDPKPTLMQVKCPVLAINGEKDLQVPPEENLKAIEEALKAGGNEDYTVKELPGLNHLFQTAQTGSPSEYATIEETISPTALEVIGDWISEHTQEK</sequence>
<reference evidence="3 4" key="1">
    <citation type="submission" date="2014-07" db="EMBL/GenBank/DDBJ databases">
        <title>Methanogenic archaea and the global carbon cycle.</title>
        <authorList>
            <person name="Henriksen J.R."/>
            <person name="Luke J."/>
            <person name="Reinhart S."/>
            <person name="Benedict M.N."/>
            <person name="Youngblut N.D."/>
            <person name="Metcalf M.E."/>
            <person name="Whitaker R.J."/>
            <person name="Metcalf W.W."/>
        </authorList>
    </citation>
    <scope>NUCLEOTIDE SEQUENCE [LARGE SCALE GENOMIC DNA]</scope>
    <source>
        <strain evidence="3 4">C2J</strain>
    </source>
</reference>
<keyword evidence="1" id="KW-0812">Transmembrane</keyword>
<keyword evidence="1" id="KW-0472">Membrane</keyword>
<dbReference type="Pfam" id="PF12146">
    <property type="entry name" value="Hydrolase_4"/>
    <property type="match status" value="1"/>
</dbReference>
<dbReference type="InterPro" id="IPR053145">
    <property type="entry name" value="AB_hydrolase_Est10"/>
</dbReference>
<dbReference type="PATRIC" id="fig|1434118.4.peg.3565"/>
<organism evidence="3 4">
    <name type="scientific">Methanosarcina siciliae C2J</name>
    <dbReference type="NCBI Taxonomy" id="1434118"/>
    <lineage>
        <taxon>Archaea</taxon>
        <taxon>Methanobacteriati</taxon>
        <taxon>Methanobacteriota</taxon>
        <taxon>Stenosarchaea group</taxon>
        <taxon>Methanomicrobia</taxon>
        <taxon>Methanosarcinales</taxon>
        <taxon>Methanosarcinaceae</taxon>
        <taxon>Methanosarcina</taxon>
    </lineage>
</organism>
<dbReference type="Gene3D" id="3.40.50.1820">
    <property type="entry name" value="alpha/beta hydrolase"/>
    <property type="match status" value="1"/>
</dbReference>
<name>A0A0E3PNV6_9EURY</name>
<feature type="domain" description="Serine aminopeptidase S33" evidence="2">
    <location>
        <begin position="232"/>
        <end position="317"/>
    </location>
</feature>
<dbReference type="PANTHER" id="PTHR43265">
    <property type="entry name" value="ESTERASE ESTD"/>
    <property type="match status" value="1"/>
</dbReference>
<evidence type="ECO:0000313" key="4">
    <source>
        <dbReference type="Proteomes" id="UP000033123"/>
    </source>
</evidence>
<dbReference type="PANTHER" id="PTHR43265:SF1">
    <property type="entry name" value="ESTERASE ESTD"/>
    <property type="match status" value="1"/>
</dbReference>
<dbReference type="AlphaFoldDB" id="A0A0E3PNV6"/>
<dbReference type="STRING" id="1434118.MSSAC_2737"/>
<accession>A0A0E3PNV6</accession>
<dbReference type="GO" id="GO:0052689">
    <property type="term" value="F:carboxylic ester hydrolase activity"/>
    <property type="evidence" value="ECO:0007669"/>
    <property type="project" value="TreeGrafter"/>
</dbReference>